<accession>A0A2N6SEK4</accession>
<evidence type="ECO:0000256" key="4">
    <source>
        <dbReference type="ARBA" id="ARBA00022764"/>
    </source>
</evidence>
<dbReference type="InterPro" id="IPR001188">
    <property type="entry name" value="Sperm_putr-bd"/>
</dbReference>
<dbReference type="GO" id="GO:0042597">
    <property type="term" value="C:periplasmic space"/>
    <property type="evidence" value="ECO:0007669"/>
    <property type="project" value="UniProtKB-SubCell"/>
</dbReference>
<dbReference type="PIRSF" id="PIRSF019574">
    <property type="entry name" value="Periplasmic_polyamine_BP"/>
    <property type="match status" value="1"/>
</dbReference>
<dbReference type="SUPFAM" id="SSF53850">
    <property type="entry name" value="Periplasmic binding protein-like II"/>
    <property type="match status" value="1"/>
</dbReference>
<dbReference type="InterPro" id="IPR006059">
    <property type="entry name" value="SBP"/>
</dbReference>
<dbReference type="Pfam" id="PF13416">
    <property type="entry name" value="SBP_bac_8"/>
    <property type="match status" value="1"/>
</dbReference>
<dbReference type="GO" id="GO:0019808">
    <property type="term" value="F:polyamine binding"/>
    <property type="evidence" value="ECO:0007669"/>
    <property type="project" value="InterPro"/>
</dbReference>
<sequence length="358" mass="40869">MKKLLISALSILVICLGLLYSRDFIDSSSSGEKQTLTIFNWGEYIDPDLIKKFEAETGIKVVYETFDSNEAMLTKIQSGSTPYDLVVPSDYMIKKMKKLDLLKKLDHSKLEGFDNIDKQFINLSFDPNNDYSVPYFWGTLGIVYNKTKVPGDLKFEKWDDLWDARLENNILLIDGAREMMGIALQSEGNSVNDTNEVNLNLAEKKLELLHKNVKAINADEKKMLMINNEAWVSVVFSGDASAIMTENENMVYSVPKEGTNLWFDNIVIPKTSKNEDAAYKFINFMLRPENAAQNAKFIGYATPNEKAKELLPEEVTSDEQFYPDLSSIEKAEVYEDLSPAMLQLYNDLFLKFKINNRN</sequence>
<dbReference type="Proteomes" id="UP000235670">
    <property type="component" value="Unassembled WGS sequence"/>
</dbReference>
<evidence type="ECO:0000313" key="6">
    <source>
        <dbReference type="EMBL" id="PMC52343.1"/>
    </source>
</evidence>
<evidence type="ECO:0000256" key="1">
    <source>
        <dbReference type="ARBA" id="ARBA00004418"/>
    </source>
</evidence>
<feature type="binding site" evidence="5">
    <location>
        <position position="43"/>
    </location>
    <ligand>
        <name>spermidine</name>
        <dbReference type="ChEBI" id="CHEBI:57834"/>
    </ligand>
</feature>
<dbReference type="GO" id="GO:0015846">
    <property type="term" value="P:polyamine transport"/>
    <property type="evidence" value="ECO:0007669"/>
    <property type="project" value="InterPro"/>
</dbReference>
<keyword evidence="3" id="KW-0732">Signal</keyword>
<evidence type="ECO:0000256" key="2">
    <source>
        <dbReference type="ARBA" id="ARBA00022448"/>
    </source>
</evidence>
<keyword evidence="2" id="KW-0813">Transport</keyword>
<reference evidence="6 7" key="1">
    <citation type="submission" date="2017-09" db="EMBL/GenBank/DDBJ databases">
        <title>Bacterial strain isolated from the female urinary microbiota.</title>
        <authorList>
            <person name="Thomas-White K."/>
            <person name="Kumar N."/>
            <person name="Forster S."/>
            <person name="Putonti C."/>
            <person name="Lawley T."/>
            <person name="Wolfe A.J."/>
        </authorList>
    </citation>
    <scope>NUCLEOTIDE SEQUENCE [LARGE SCALE GENOMIC DNA]</scope>
    <source>
        <strain evidence="6 7">UMB0186</strain>
    </source>
</reference>
<dbReference type="PANTHER" id="PTHR30222">
    <property type="entry name" value="SPERMIDINE/PUTRESCINE-BINDING PERIPLASMIC PROTEIN"/>
    <property type="match status" value="1"/>
</dbReference>
<comment type="caution">
    <text evidence="6">The sequence shown here is derived from an EMBL/GenBank/DDBJ whole genome shotgun (WGS) entry which is preliminary data.</text>
</comment>
<evidence type="ECO:0000256" key="3">
    <source>
        <dbReference type="ARBA" id="ARBA00022729"/>
    </source>
</evidence>
<dbReference type="CDD" id="cd13663">
    <property type="entry name" value="PBP2_PotD_PotF_like_2"/>
    <property type="match status" value="1"/>
</dbReference>
<organism evidence="6 7">
    <name type="scientific">Gemella sanguinis</name>
    <dbReference type="NCBI Taxonomy" id="84135"/>
    <lineage>
        <taxon>Bacteria</taxon>
        <taxon>Bacillati</taxon>
        <taxon>Bacillota</taxon>
        <taxon>Bacilli</taxon>
        <taxon>Bacillales</taxon>
        <taxon>Gemellaceae</taxon>
        <taxon>Gemella</taxon>
    </lineage>
</organism>
<comment type="subcellular location">
    <subcellularLocation>
        <location evidence="1">Periplasm</location>
    </subcellularLocation>
</comment>
<dbReference type="EMBL" id="PNGT01000005">
    <property type="protein sequence ID" value="PMC52343.1"/>
    <property type="molecule type" value="Genomic_DNA"/>
</dbReference>
<keyword evidence="4" id="KW-0574">Periplasm</keyword>
<dbReference type="Gene3D" id="3.40.190.10">
    <property type="entry name" value="Periplasmic binding protein-like II"/>
    <property type="match status" value="2"/>
</dbReference>
<gene>
    <name evidence="6" type="ORF">CJ218_05770</name>
</gene>
<feature type="binding site" evidence="5">
    <location>
        <position position="91"/>
    </location>
    <ligand>
        <name>spermidine</name>
        <dbReference type="ChEBI" id="CHEBI:57834"/>
    </ligand>
</feature>
<dbReference type="PRINTS" id="PR00909">
    <property type="entry name" value="SPERMDNBNDNG"/>
</dbReference>
<evidence type="ECO:0000313" key="7">
    <source>
        <dbReference type="Proteomes" id="UP000235670"/>
    </source>
</evidence>
<protein>
    <submittedName>
        <fullName evidence="6">Spermidine/putrescine ABC transporter substrate-binding protein</fullName>
    </submittedName>
</protein>
<dbReference type="RefSeq" id="WP_102189932.1">
    <property type="nucleotide sequence ID" value="NZ_PNGT01000005.1"/>
</dbReference>
<proteinExistence type="predicted"/>
<dbReference type="AlphaFoldDB" id="A0A2N6SEK4"/>
<dbReference type="OrthoDB" id="9769319at2"/>
<evidence type="ECO:0000256" key="5">
    <source>
        <dbReference type="PIRSR" id="PIRSR019574-1"/>
    </source>
</evidence>
<dbReference type="PANTHER" id="PTHR30222:SF17">
    <property type="entry name" value="SPERMIDINE_PUTRESCINE-BINDING PERIPLASMIC PROTEIN"/>
    <property type="match status" value="1"/>
</dbReference>
<dbReference type="STRING" id="84135.GCA_001052115_00350"/>
<name>A0A2N6SEK4_9BACL</name>